<keyword evidence="2" id="KW-1185">Reference proteome</keyword>
<reference evidence="2" key="1">
    <citation type="journal article" date="2019" name="Int. J. Syst. Evol. Microbiol.">
        <title>The Global Catalogue of Microorganisms (GCM) 10K type strain sequencing project: providing services to taxonomists for standard genome sequencing and annotation.</title>
        <authorList>
            <consortium name="The Broad Institute Genomics Platform"/>
            <consortium name="The Broad Institute Genome Sequencing Center for Infectious Disease"/>
            <person name="Wu L."/>
            <person name="Ma J."/>
        </authorList>
    </citation>
    <scope>NUCLEOTIDE SEQUENCE [LARGE SCALE GENOMIC DNA]</scope>
    <source>
        <strain evidence="2">KCTC 23707</strain>
    </source>
</reference>
<accession>A0ABW5DFM5</accession>
<proteinExistence type="predicted"/>
<sequence length="163" mass="17419">MASGKAAGMLLAARSLMEGAPPDFGLISLLTGRSVAYLEQVARKEGWKVREVAAESRSGLEERLAALARRLMEEMEKLAFEALAGQYDKQRIDTLGTLLKLAERLEAIIRGSGYSAQKEQEDNAELAAALALVDARIVELACELAASLGCQTSFCADRGEGAS</sequence>
<evidence type="ECO:0000313" key="1">
    <source>
        <dbReference type="EMBL" id="MFD2259882.1"/>
    </source>
</evidence>
<dbReference type="Proteomes" id="UP001597373">
    <property type="component" value="Unassembled WGS sequence"/>
</dbReference>
<dbReference type="RefSeq" id="WP_345097673.1">
    <property type="nucleotide sequence ID" value="NZ_BAABGS010000008.1"/>
</dbReference>
<evidence type="ECO:0000313" key="2">
    <source>
        <dbReference type="Proteomes" id="UP001597373"/>
    </source>
</evidence>
<comment type="caution">
    <text evidence="1">The sequence shown here is derived from an EMBL/GenBank/DDBJ whole genome shotgun (WGS) entry which is preliminary data.</text>
</comment>
<organism evidence="1 2">
    <name type="scientific">Chelativorans composti</name>
    <dbReference type="NCBI Taxonomy" id="768533"/>
    <lineage>
        <taxon>Bacteria</taxon>
        <taxon>Pseudomonadati</taxon>
        <taxon>Pseudomonadota</taxon>
        <taxon>Alphaproteobacteria</taxon>
        <taxon>Hyphomicrobiales</taxon>
        <taxon>Phyllobacteriaceae</taxon>
        <taxon>Chelativorans</taxon>
    </lineage>
</organism>
<dbReference type="EMBL" id="JBHUIR010000029">
    <property type="protein sequence ID" value="MFD2259882.1"/>
    <property type="molecule type" value="Genomic_DNA"/>
</dbReference>
<protein>
    <submittedName>
        <fullName evidence="1">Uncharacterized protein</fullName>
    </submittedName>
</protein>
<gene>
    <name evidence="1" type="ORF">ACFSMZ_08910</name>
</gene>
<name>A0ABW5DFM5_9HYPH</name>